<protein>
    <submittedName>
        <fullName evidence="1">Uncharacterized protein</fullName>
    </submittedName>
</protein>
<organism evidence="1 2">
    <name type="scientific">Streptacidiphilus cavernicola</name>
    <dbReference type="NCBI Taxonomy" id="3342716"/>
    <lineage>
        <taxon>Bacteria</taxon>
        <taxon>Bacillati</taxon>
        <taxon>Actinomycetota</taxon>
        <taxon>Actinomycetes</taxon>
        <taxon>Kitasatosporales</taxon>
        <taxon>Streptomycetaceae</taxon>
        <taxon>Streptacidiphilus</taxon>
    </lineage>
</organism>
<comment type="caution">
    <text evidence="1">The sequence shown here is derived from an EMBL/GenBank/DDBJ whole genome shotgun (WGS) entry which is preliminary data.</text>
</comment>
<gene>
    <name evidence="1" type="ORF">ACEZDJ_40135</name>
</gene>
<sequence>MELRDVLTERVRLGQLGPVANGAAWATVTQALGEPFEVAIGKRRSWPRLFAYGDLEISVCSCKKIIMVCLQTWRDVVDLPVGLVGRETFPGQPTYAEVTEALDRAGCVWQLYEPLTFDTQCSIQVPSTGVNFTFEIPEGEDPLLNIVGLAPRHHDCPAFSRTQATP</sequence>
<evidence type="ECO:0000313" key="1">
    <source>
        <dbReference type="EMBL" id="MFC1407505.1"/>
    </source>
</evidence>
<keyword evidence="2" id="KW-1185">Reference proteome</keyword>
<dbReference type="Proteomes" id="UP001592528">
    <property type="component" value="Unassembled WGS sequence"/>
</dbReference>
<reference evidence="1 2" key="1">
    <citation type="submission" date="2024-09" db="EMBL/GenBank/DDBJ databases">
        <authorList>
            <person name="Lee S.D."/>
        </authorList>
    </citation>
    <scope>NUCLEOTIDE SEQUENCE [LARGE SCALE GENOMIC DNA]</scope>
    <source>
        <strain evidence="1 2">N1-5</strain>
    </source>
</reference>
<dbReference type="RefSeq" id="WP_051726667.1">
    <property type="nucleotide sequence ID" value="NZ_JBHEZZ010000048.1"/>
</dbReference>
<name>A0ABV6V1A7_9ACTN</name>
<evidence type="ECO:0000313" key="2">
    <source>
        <dbReference type="Proteomes" id="UP001592528"/>
    </source>
</evidence>
<accession>A0ABV6V1A7</accession>
<dbReference type="EMBL" id="JBHEZZ010000048">
    <property type="protein sequence ID" value="MFC1407505.1"/>
    <property type="molecule type" value="Genomic_DNA"/>
</dbReference>
<proteinExistence type="predicted"/>